<dbReference type="Proteomes" id="UP000243217">
    <property type="component" value="Unassembled WGS sequence"/>
</dbReference>
<keyword evidence="10" id="KW-1185">Reference proteome</keyword>
<keyword evidence="5 6" id="KW-1015">Disulfide bond</keyword>
<dbReference type="SMART" id="SM01187">
    <property type="entry name" value="Elicitin"/>
    <property type="match status" value="1"/>
</dbReference>
<dbReference type="InterPro" id="IPR036470">
    <property type="entry name" value="Elicitin_sf"/>
</dbReference>
<comment type="caution">
    <text evidence="9">The sequence shown here is derived from an EMBL/GenBank/DDBJ whole genome shotgun (WGS) entry which is preliminary data.</text>
</comment>
<evidence type="ECO:0000256" key="8">
    <source>
        <dbReference type="SAM" id="SignalP"/>
    </source>
</evidence>
<dbReference type="EMBL" id="JNBS01004940">
    <property type="protein sequence ID" value="OQR81627.1"/>
    <property type="molecule type" value="Genomic_DNA"/>
</dbReference>
<keyword evidence="3 6" id="KW-0964">Secreted</keyword>
<sequence length="186" mass="19771">MYAINFVLLPLAWMVSGMNQDLIGSSVQNPGYVNLLEGMNSNQCSYVGLAPTLLPFFTNITKCTTASNYTFTPPTTLPTETQMMVLCNDPSCTATLSSLETSSLPNCSLTIQGKAYVLPKLVEEIVDKCVATEAPSDAVSSNANQTLPTIPQKTSSGIKTLPRSSSAPTTQKVLGVIVISIALVMQ</sequence>
<feature type="signal peptide" evidence="8">
    <location>
        <begin position="1"/>
        <end position="17"/>
    </location>
</feature>
<evidence type="ECO:0000256" key="4">
    <source>
        <dbReference type="ARBA" id="ARBA00022978"/>
    </source>
</evidence>
<protein>
    <recommendedName>
        <fullName evidence="6">Elicitin</fullName>
    </recommendedName>
</protein>
<feature type="chain" id="PRO_5012235531" description="Elicitin" evidence="8">
    <location>
        <begin position="18"/>
        <end position="186"/>
    </location>
</feature>
<evidence type="ECO:0000256" key="1">
    <source>
        <dbReference type="ARBA" id="ARBA00004613"/>
    </source>
</evidence>
<keyword evidence="8" id="KW-0732">Signal</keyword>
<evidence type="ECO:0000256" key="6">
    <source>
        <dbReference type="RuleBase" id="RU368111"/>
    </source>
</evidence>
<evidence type="ECO:0000313" key="9">
    <source>
        <dbReference type="EMBL" id="OQR81627.1"/>
    </source>
</evidence>
<dbReference type="SUPFAM" id="SSF48647">
    <property type="entry name" value="Fungal elicitin"/>
    <property type="match status" value="1"/>
</dbReference>
<dbReference type="AlphaFoldDB" id="A0A1V9Y7C8"/>
<dbReference type="GO" id="GO:0005576">
    <property type="term" value="C:extracellular region"/>
    <property type="evidence" value="ECO:0007669"/>
    <property type="project" value="UniProtKB-SubCell"/>
</dbReference>
<name>A0A1V9Y7C8_9STRA</name>
<dbReference type="OrthoDB" id="10386052at2759"/>
<evidence type="ECO:0000313" key="10">
    <source>
        <dbReference type="Proteomes" id="UP000243217"/>
    </source>
</evidence>
<evidence type="ECO:0000256" key="3">
    <source>
        <dbReference type="ARBA" id="ARBA00022525"/>
    </source>
</evidence>
<proteinExistence type="inferred from homology"/>
<dbReference type="InterPro" id="IPR002200">
    <property type="entry name" value="Elicitin"/>
</dbReference>
<dbReference type="Gene3D" id="1.10.239.10">
    <property type="entry name" value="Elicitin domain"/>
    <property type="match status" value="1"/>
</dbReference>
<comment type="function">
    <text evidence="6">Induces local and distal defense responses (incompatible hypersensitive reaction) in plants from the solanaceae and cruciferae families. Elicits leaf necrosis and causes the accumulation of pathogenesis-related proteins. Might interact with the lipidic molecules of the plasma membrane.</text>
</comment>
<comment type="subcellular location">
    <subcellularLocation>
        <location evidence="1 6">Secreted</location>
    </subcellularLocation>
</comment>
<evidence type="ECO:0000256" key="7">
    <source>
        <dbReference type="SAM" id="MobiDB-lite"/>
    </source>
</evidence>
<dbReference type="PRINTS" id="PR00948">
    <property type="entry name" value="ELICITIN"/>
</dbReference>
<reference evidence="9 10" key="1">
    <citation type="journal article" date="2014" name="Genome Biol. Evol.">
        <title>The secreted proteins of Achlya hypogyna and Thraustotheca clavata identify the ancestral oomycete secretome and reveal gene acquisitions by horizontal gene transfer.</title>
        <authorList>
            <person name="Misner I."/>
            <person name="Blouin N."/>
            <person name="Leonard G."/>
            <person name="Richards T.A."/>
            <person name="Lane C.E."/>
        </authorList>
    </citation>
    <scope>NUCLEOTIDE SEQUENCE [LARGE SCALE GENOMIC DNA]</scope>
    <source>
        <strain evidence="9 10">ATCC 34112</strain>
    </source>
</reference>
<accession>A0A1V9Y7C8</accession>
<evidence type="ECO:0000256" key="2">
    <source>
        <dbReference type="ARBA" id="ARBA00009544"/>
    </source>
</evidence>
<comment type="similarity">
    <text evidence="2 6">Belongs to the elicitin family.</text>
</comment>
<evidence type="ECO:0000256" key="5">
    <source>
        <dbReference type="ARBA" id="ARBA00023157"/>
    </source>
</evidence>
<gene>
    <name evidence="9" type="ORF">THRCLA_11549</name>
</gene>
<keyword evidence="4 6" id="KW-0928">Hypersensitive response elicitation</keyword>
<organism evidence="9 10">
    <name type="scientific">Thraustotheca clavata</name>
    <dbReference type="NCBI Taxonomy" id="74557"/>
    <lineage>
        <taxon>Eukaryota</taxon>
        <taxon>Sar</taxon>
        <taxon>Stramenopiles</taxon>
        <taxon>Oomycota</taxon>
        <taxon>Saprolegniomycetes</taxon>
        <taxon>Saprolegniales</taxon>
        <taxon>Achlyaceae</taxon>
        <taxon>Thraustotheca</taxon>
    </lineage>
</organism>
<feature type="region of interest" description="Disordered" evidence="7">
    <location>
        <begin position="140"/>
        <end position="166"/>
    </location>
</feature>
<dbReference type="Pfam" id="PF00964">
    <property type="entry name" value="Elicitin"/>
    <property type="match status" value="1"/>
</dbReference>
<dbReference type="GO" id="GO:0052040">
    <property type="term" value="P:symbiont-mediated perturbation of host programmed cell death"/>
    <property type="evidence" value="ECO:0007669"/>
    <property type="project" value="UniProtKB-UniRule"/>
</dbReference>